<reference evidence="9 10" key="1">
    <citation type="submission" date="2020-01" db="EMBL/GenBank/DDBJ databases">
        <title>Whole genome sequence of Heliobacterium gestii DSM 11169.</title>
        <authorList>
            <person name="Kyndt J.A."/>
            <person name="Meyer T.E."/>
        </authorList>
    </citation>
    <scope>NUCLEOTIDE SEQUENCE [LARGE SCALE GENOMIC DNA]</scope>
    <source>
        <strain evidence="9 10">DSM 11169</strain>
    </source>
</reference>
<evidence type="ECO:0000313" key="10">
    <source>
        <dbReference type="Proteomes" id="UP000471031"/>
    </source>
</evidence>
<evidence type="ECO:0000256" key="5">
    <source>
        <dbReference type="ARBA" id="ARBA00022833"/>
    </source>
</evidence>
<dbReference type="PIRSF" id="PIRSF006019">
    <property type="entry name" value="dCMP_deaminase"/>
    <property type="match status" value="1"/>
</dbReference>
<evidence type="ECO:0000256" key="3">
    <source>
        <dbReference type="ARBA" id="ARBA00022723"/>
    </source>
</evidence>
<dbReference type="GO" id="GO:0004132">
    <property type="term" value="F:dCMP deaminase activity"/>
    <property type="evidence" value="ECO:0007669"/>
    <property type="project" value="InterPro"/>
</dbReference>
<dbReference type="InterPro" id="IPR015517">
    <property type="entry name" value="dCMP_deaminase-rel"/>
</dbReference>
<dbReference type="RefSeq" id="WP_161261724.1">
    <property type="nucleotide sequence ID" value="NZ_JAFBDC010000005.1"/>
</dbReference>
<evidence type="ECO:0000259" key="8">
    <source>
        <dbReference type="PROSITE" id="PS51747"/>
    </source>
</evidence>
<protein>
    <submittedName>
        <fullName evidence="9">Deaminase</fullName>
    </submittedName>
</protein>
<comment type="cofactor">
    <cofactor evidence="1 7">
        <name>Zn(2+)</name>
        <dbReference type="ChEBI" id="CHEBI:29105"/>
    </cofactor>
</comment>
<dbReference type="PANTHER" id="PTHR11086">
    <property type="entry name" value="DEOXYCYTIDYLATE DEAMINASE-RELATED"/>
    <property type="match status" value="1"/>
</dbReference>
<evidence type="ECO:0000256" key="6">
    <source>
        <dbReference type="PIRSR" id="PIRSR006019-1"/>
    </source>
</evidence>
<sequence>MRKDWDSYFIDIAFAVSTRSTCPRRSVGAVIVKEKRIKGTGYNGSPAHLPHCADEGCYMRNNHCIRTIHAEVNAIMECSPEERKDATIYVTDRPCAECAKVIISSGIRRVVFARDYPAEQNWFPMAPWIEVVHLPKEEPIAERPVSEVER</sequence>
<keyword evidence="3 7" id="KW-0479">Metal-binding</keyword>
<comment type="similarity">
    <text evidence="2">Belongs to the cytidine and deoxycytidylate deaminase family.</text>
</comment>
<gene>
    <name evidence="9" type="ORF">GTO89_08945</name>
</gene>
<keyword evidence="10" id="KW-1185">Reference proteome</keyword>
<dbReference type="InterPro" id="IPR016193">
    <property type="entry name" value="Cytidine_deaminase-like"/>
</dbReference>
<dbReference type="PROSITE" id="PS00903">
    <property type="entry name" value="CYT_DCMP_DEAMINASES_1"/>
    <property type="match status" value="1"/>
</dbReference>
<accession>A0A845L949</accession>
<feature type="binding site" evidence="7">
    <location>
        <position position="95"/>
    </location>
    <ligand>
        <name>Zn(2+)</name>
        <dbReference type="ChEBI" id="CHEBI:29105"/>
        <note>catalytic</note>
    </ligand>
</feature>
<organism evidence="9 10">
    <name type="scientific">Heliomicrobium gestii</name>
    <name type="common">Heliobacterium gestii</name>
    <dbReference type="NCBI Taxonomy" id="2699"/>
    <lineage>
        <taxon>Bacteria</taxon>
        <taxon>Bacillati</taxon>
        <taxon>Bacillota</taxon>
        <taxon>Clostridia</taxon>
        <taxon>Eubacteriales</taxon>
        <taxon>Heliobacteriaceae</taxon>
        <taxon>Heliomicrobium</taxon>
    </lineage>
</organism>
<dbReference type="GO" id="GO:0006220">
    <property type="term" value="P:pyrimidine nucleotide metabolic process"/>
    <property type="evidence" value="ECO:0007669"/>
    <property type="project" value="InterPro"/>
</dbReference>
<dbReference type="InterPro" id="IPR016473">
    <property type="entry name" value="dCMP_deaminase"/>
</dbReference>
<feature type="active site" description="Proton donor" evidence="6">
    <location>
        <position position="71"/>
    </location>
</feature>
<dbReference type="InterPro" id="IPR002125">
    <property type="entry name" value="CMP_dCMP_dom"/>
</dbReference>
<keyword evidence="4" id="KW-0378">Hydrolase</keyword>
<dbReference type="OrthoDB" id="9788517at2"/>
<dbReference type="AlphaFoldDB" id="A0A845L949"/>
<dbReference type="Pfam" id="PF00383">
    <property type="entry name" value="dCMP_cyt_deam_1"/>
    <property type="match status" value="1"/>
</dbReference>
<dbReference type="EMBL" id="WXEX01000006">
    <property type="protein sequence ID" value="MZP43162.1"/>
    <property type="molecule type" value="Genomic_DNA"/>
</dbReference>
<name>A0A845L949_HELGE</name>
<dbReference type="Proteomes" id="UP000471031">
    <property type="component" value="Unassembled WGS sequence"/>
</dbReference>
<evidence type="ECO:0000256" key="2">
    <source>
        <dbReference type="ARBA" id="ARBA00006576"/>
    </source>
</evidence>
<keyword evidence="5 7" id="KW-0862">Zinc</keyword>
<dbReference type="GO" id="GO:0005737">
    <property type="term" value="C:cytoplasm"/>
    <property type="evidence" value="ECO:0007669"/>
    <property type="project" value="TreeGrafter"/>
</dbReference>
<dbReference type="CDD" id="cd01286">
    <property type="entry name" value="deoxycytidylate_deaminase"/>
    <property type="match status" value="1"/>
</dbReference>
<dbReference type="InterPro" id="IPR035105">
    <property type="entry name" value="Deoxycytidylate_deaminase_dom"/>
</dbReference>
<evidence type="ECO:0000256" key="1">
    <source>
        <dbReference type="ARBA" id="ARBA00001947"/>
    </source>
</evidence>
<evidence type="ECO:0000256" key="4">
    <source>
        <dbReference type="ARBA" id="ARBA00022801"/>
    </source>
</evidence>
<evidence type="ECO:0000256" key="7">
    <source>
        <dbReference type="PIRSR" id="PIRSR006019-2"/>
    </source>
</evidence>
<evidence type="ECO:0000313" key="9">
    <source>
        <dbReference type="EMBL" id="MZP43162.1"/>
    </source>
</evidence>
<proteinExistence type="inferred from homology"/>
<feature type="binding site" evidence="7">
    <location>
        <position position="98"/>
    </location>
    <ligand>
        <name>Zn(2+)</name>
        <dbReference type="ChEBI" id="CHEBI:29105"/>
        <note>catalytic</note>
    </ligand>
</feature>
<comment type="caution">
    <text evidence="9">The sequence shown here is derived from an EMBL/GenBank/DDBJ whole genome shotgun (WGS) entry which is preliminary data.</text>
</comment>
<dbReference type="SUPFAM" id="SSF53927">
    <property type="entry name" value="Cytidine deaminase-like"/>
    <property type="match status" value="1"/>
</dbReference>
<dbReference type="InterPro" id="IPR016192">
    <property type="entry name" value="APOBEC/CMP_deaminase_Zn-bd"/>
</dbReference>
<feature type="binding site" evidence="7">
    <location>
        <position position="69"/>
    </location>
    <ligand>
        <name>Zn(2+)</name>
        <dbReference type="ChEBI" id="CHEBI:29105"/>
        <note>catalytic</note>
    </ligand>
</feature>
<dbReference type="PROSITE" id="PS51747">
    <property type="entry name" value="CYT_DCMP_DEAMINASES_2"/>
    <property type="match status" value="1"/>
</dbReference>
<dbReference type="Gene3D" id="3.40.140.10">
    <property type="entry name" value="Cytidine Deaminase, domain 2"/>
    <property type="match status" value="1"/>
</dbReference>
<dbReference type="GO" id="GO:0008270">
    <property type="term" value="F:zinc ion binding"/>
    <property type="evidence" value="ECO:0007669"/>
    <property type="project" value="InterPro"/>
</dbReference>
<dbReference type="PANTHER" id="PTHR11086:SF18">
    <property type="entry name" value="DEOXYCYTIDYLATE DEAMINASE"/>
    <property type="match status" value="1"/>
</dbReference>
<feature type="domain" description="CMP/dCMP-type deaminase" evidence="8">
    <location>
        <begin position="4"/>
        <end position="145"/>
    </location>
</feature>